<evidence type="ECO:0000313" key="2">
    <source>
        <dbReference type="EMBL" id="KLO13619.1"/>
    </source>
</evidence>
<keyword evidence="3" id="KW-1185">Reference proteome</keyword>
<evidence type="ECO:0000256" key="1">
    <source>
        <dbReference type="SAM" id="MobiDB-lite"/>
    </source>
</evidence>
<gene>
    <name evidence="2" type="ORF">SCHPADRAFT_889841</name>
</gene>
<feature type="region of interest" description="Disordered" evidence="1">
    <location>
        <begin position="21"/>
        <end position="62"/>
    </location>
</feature>
<dbReference type="Proteomes" id="UP000053477">
    <property type="component" value="Unassembled WGS sequence"/>
</dbReference>
<evidence type="ECO:0000313" key="3">
    <source>
        <dbReference type="Proteomes" id="UP000053477"/>
    </source>
</evidence>
<protein>
    <submittedName>
        <fullName evidence="2">Uncharacterized protein</fullName>
    </submittedName>
</protein>
<dbReference type="AlphaFoldDB" id="A0A0H2RP39"/>
<accession>A0A0H2RP39</accession>
<dbReference type="EMBL" id="KQ085956">
    <property type="protein sequence ID" value="KLO13619.1"/>
    <property type="molecule type" value="Genomic_DNA"/>
</dbReference>
<organism evidence="2 3">
    <name type="scientific">Schizopora paradoxa</name>
    <dbReference type="NCBI Taxonomy" id="27342"/>
    <lineage>
        <taxon>Eukaryota</taxon>
        <taxon>Fungi</taxon>
        <taxon>Dikarya</taxon>
        <taxon>Basidiomycota</taxon>
        <taxon>Agaricomycotina</taxon>
        <taxon>Agaricomycetes</taxon>
        <taxon>Hymenochaetales</taxon>
        <taxon>Schizoporaceae</taxon>
        <taxon>Schizopora</taxon>
    </lineage>
</organism>
<reference evidence="2 3" key="1">
    <citation type="submission" date="2015-04" db="EMBL/GenBank/DDBJ databases">
        <title>Complete genome sequence of Schizopora paradoxa KUC8140, a cosmopolitan wood degrader in East Asia.</title>
        <authorList>
            <consortium name="DOE Joint Genome Institute"/>
            <person name="Min B."/>
            <person name="Park H."/>
            <person name="Jang Y."/>
            <person name="Kim J.-J."/>
            <person name="Kim K.H."/>
            <person name="Pangilinan J."/>
            <person name="Lipzen A."/>
            <person name="Riley R."/>
            <person name="Grigoriev I.V."/>
            <person name="Spatafora J.W."/>
            <person name="Choi I.-G."/>
        </authorList>
    </citation>
    <scope>NUCLEOTIDE SEQUENCE [LARGE SCALE GENOMIC DNA]</scope>
    <source>
        <strain evidence="2 3">KUC8140</strain>
    </source>
</reference>
<dbReference type="InParanoid" id="A0A0H2RP39"/>
<feature type="compositionally biased region" description="Low complexity" evidence="1">
    <location>
        <begin position="52"/>
        <end position="61"/>
    </location>
</feature>
<sequence length="372" mass="40665">MSNATFPSILEILDAGMTHEQVTTEQNPQAGGRGGGRGRGRGRGRGSGCGRSRGMVRRGSSVDYETSGISGDIFHHYQPHHQAHAPPIVAVPERQPLPFFLHDNIPIDPVLLALENAPPAPLPPPPAPSSSLQVASMATEVGSKEGAPTATKIPVKQTGCLIQLSTANVKRNATLNVIDISDSEDSKDIIDTVTEQAFLELFEVLASSNTLHVTNTELVEVSLFYGYRKTITLAIHMSNNHVIWLGGWQDMVMERHAAQLFWRLVIIDMRAGAAIEPWDSRFRIGISCLYGCNLCPYLATEVSKVHEILQADTLTLKISTQTVKKPASYAISKIKGKSANADIIFPCSWKNKEKYVPGGFEAWKLDYIIKIT</sequence>
<proteinExistence type="predicted"/>
<name>A0A0H2RP39_9AGAM</name>